<organism evidence="1 2">
    <name type="scientific">Thermosipho melanesiensis</name>
    <dbReference type="NCBI Taxonomy" id="46541"/>
    <lineage>
        <taxon>Bacteria</taxon>
        <taxon>Thermotogati</taxon>
        <taxon>Thermotogota</taxon>
        <taxon>Thermotogae</taxon>
        <taxon>Thermotogales</taxon>
        <taxon>Fervidobacteriaceae</taxon>
        <taxon>Thermosipho</taxon>
    </lineage>
</organism>
<reference evidence="1 2" key="1">
    <citation type="submission" date="2014-02" db="EMBL/GenBank/DDBJ databases">
        <title>Diversity of Thermotogales isolates from hydrothermal vents.</title>
        <authorList>
            <person name="Haverkamp T.H.A."/>
            <person name="Lossouarn J."/>
            <person name="Geslin C."/>
            <person name="Nesbo C.L."/>
        </authorList>
    </citation>
    <scope>NUCLEOTIDE SEQUENCE [LARGE SCALE GENOMIC DNA]</scope>
    <source>
        <strain evidence="1 2">431</strain>
    </source>
</reference>
<gene>
    <name evidence="1" type="ORF">BW47_02440</name>
</gene>
<dbReference type="RefSeq" id="WP_012056678.1">
    <property type="nucleotide sequence ID" value="NZ_CP007389.1"/>
</dbReference>
<evidence type="ECO:0000313" key="2">
    <source>
        <dbReference type="Proteomes" id="UP000185490"/>
    </source>
</evidence>
<dbReference type="Proteomes" id="UP000185490">
    <property type="component" value="Chromosome"/>
</dbReference>
<name>A0ABM6GDB4_9BACT</name>
<evidence type="ECO:0000313" key="1">
    <source>
        <dbReference type="EMBL" id="APT73486.1"/>
    </source>
</evidence>
<proteinExistence type="predicted"/>
<keyword evidence="2" id="KW-1185">Reference proteome</keyword>
<sequence length="676" mass="76392">MKKIYIFLIVIIFILFSCDNSQNTTNSTSNTSTNFVIPYGFIGAFGEGYAESEGLSEEIARKEALKKISEQIFVEVKSDTTLYETLNQVTKDEKIKEEVETKLESVVKTTTNIELVNVDFTLVDKKYKNGKYYTKVLGLIDKETALNTYKVYFAVKLGQVLLKDKMIFSAQKLVEEYSELLEKKREKLPANMFSELSKIVSNIKLEWRKVNNIYNQLSEKNVSNIVEALKLLESIDRIKDIARDFPNEKLVTLQNKAKPFIKDINIKIEGPNKVSVGMRIDLIVKLTPKVDSIVLKVNSKNANFPNSISLKDGEGQISGIVKDTEMEVEFSLGGLLSKKFVPGTVQESGISSQDIGKIIRIAVEGVDIDRNKAIEKGLTLAVKKAVGILFSEDVNLLLSLPVDSELIDALMGVLQYEIVNEALKNGSYHLVMNVSFKKEEFKKLLKEVIENKPTGYAVLVVNNDEYGYIEPYFEEKLINLGINLVSKEYSKKLVGYNNPSVLSKLALLSAAKYVINVKVSYGEKYLQDYDLWSVRILLSVQLIDTFTGKILKSLTFEETRAGATKQSALSKVLNSDKFNIFIENLVGMLKSNEGKINEKISLVFKVSRSTFVLVLKDYLKEIFESVTLIRKTDNEGFFIIQTDKSIDNVIDKILMFKNLEINVLQVKNNEVIFEVK</sequence>
<accession>A0ABM6GDB4</accession>
<protein>
    <recommendedName>
        <fullName evidence="3">Lipoprotein</fullName>
    </recommendedName>
</protein>
<dbReference type="EMBL" id="CP007389">
    <property type="protein sequence ID" value="APT73486.1"/>
    <property type="molecule type" value="Genomic_DNA"/>
</dbReference>
<evidence type="ECO:0008006" key="3">
    <source>
        <dbReference type="Google" id="ProtNLM"/>
    </source>
</evidence>
<dbReference type="Gene3D" id="3.10.28.20">
    <property type="entry name" value="Acetamidase/Formamidase-like domains"/>
    <property type="match status" value="1"/>
</dbReference>
<dbReference type="PROSITE" id="PS51257">
    <property type="entry name" value="PROKAR_LIPOPROTEIN"/>
    <property type="match status" value="1"/>
</dbReference>